<dbReference type="InterPro" id="IPR003594">
    <property type="entry name" value="HATPase_dom"/>
</dbReference>
<evidence type="ECO:0000256" key="1">
    <source>
        <dbReference type="ARBA" id="ARBA00000085"/>
    </source>
</evidence>
<dbReference type="Gene3D" id="3.30.450.20">
    <property type="entry name" value="PAS domain"/>
    <property type="match status" value="3"/>
</dbReference>
<evidence type="ECO:0000313" key="7">
    <source>
        <dbReference type="EMBL" id="MFD2234372.1"/>
    </source>
</evidence>
<keyword evidence="5" id="KW-0732">Signal</keyword>
<dbReference type="CDD" id="cd00082">
    <property type="entry name" value="HisKA"/>
    <property type="match status" value="1"/>
</dbReference>
<dbReference type="PROSITE" id="PS50109">
    <property type="entry name" value="HIS_KIN"/>
    <property type="match status" value="1"/>
</dbReference>
<dbReference type="InterPro" id="IPR005467">
    <property type="entry name" value="His_kinase_dom"/>
</dbReference>
<protein>
    <recommendedName>
        <fullName evidence="2">histidine kinase</fullName>
        <ecNumber evidence="2">2.7.13.3</ecNumber>
    </recommendedName>
</protein>
<comment type="caution">
    <text evidence="7">The sequence shown here is derived from an EMBL/GenBank/DDBJ whole genome shotgun (WGS) entry which is preliminary data.</text>
</comment>
<feature type="signal peptide" evidence="5">
    <location>
        <begin position="1"/>
        <end position="20"/>
    </location>
</feature>
<evidence type="ECO:0000259" key="6">
    <source>
        <dbReference type="PROSITE" id="PS50109"/>
    </source>
</evidence>
<dbReference type="Pfam" id="PF02518">
    <property type="entry name" value="HATPase_c"/>
    <property type="match status" value="1"/>
</dbReference>
<evidence type="ECO:0000256" key="5">
    <source>
        <dbReference type="SAM" id="SignalP"/>
    </source>
</evidence>
<dbReference type="SMART" id="SM00388">
    <property type="entry name" value="HisKA"/>
    <property type="match status" value="1"/>
</dbReference>
<comment type="catalytic activity">
    <reaction evidence="1">
        <text>ATP + protein L-histidine = ADP + protein N-phospho-L-histidine.</text>
        <dbReference type="EC" id="2.7.13.3"/>
    </reaction>
</comment>
<reference evidence="8" key="1">
    <citation type="journal article" date="2019" name="Int. J. Syst. Evol. Microbiol.">
        <title>The Global Catalogue of Microorganisms (GCM) 10K type strain sequencing project: providing services to taxonomists for standard genome sequencing and annotation.</title>
        <authorList>
            <consortium name="The Broad Institute Genomics Platform"/>
            <consortium name="The Broad Institute Genome Sequencing Center for Infectious Disease"/>
            <person name="Wu L."/>
            <person name="Ma J."/>
        </authorList>
    </citation>
    <scope>NUCLEOTIDE SEQUENCE [LARGE SCALE GENOMIC DNA]</scope>
    <source>
        <strain evidence="8">KCTC 15012</strain>
    </source>
</reference>
<keyword evidence="3" id="KW-0808">Transferase</keyword>
<dbReference type="EMBL" id="JBHUIY010000020">
    <property type="protein sequence ID" value="MFD2234372.1"/>
    <property type="molecule type" value="Genomic_DNA"/>
</dbReference>
<dbReference type="InterPro" id="IPR036097">
    <property type="entry name" value="HisK_dim/P_sf"/>
</dbReference>
<dbReference type="EC" id="2.7.13.3" evidence="2"/>
<dbReference type="SUPFAM" id="SSF55785">
    <property type="entry name" value="PYP-like sensor domain (PAS domain)"/>
    <property type="match status" value="3"/>
</dbReference>
<dbReference type="SMART" id="SM00387">
    <property type="entry name" value="HATPase_c"/>
    <property type="match status" value="1"/>
</dbReference>
<keyword evidence="4" id="KW-0418">Kinase</keyword>
<dbReference type="PANTHER" id="PTHR43047">
    <property type="entry name" value="TWO-COMPONENT HISTIDINE PROTEIN KINASE"/>
    <property type="match status" value="1"/>
</dbReference>
<accession>A0ABW5CDB7</accession>
<sequence>MRTTIAAGAAMLAMAGPVAADPALLDGLSGLDPLSLGLGAALALPGLGAAAWMRWRLAQAQRSAAAAAGAAERFRLGLEAAPDGFFAWIGDSVICSRRLAVLLALGNGTRSDFAEVLQAFEPGDAALLDRAATRLRADGDGFSLDLSLRDGLRRVRAIGIRAEGGEDSGRGGELVWVQDVTEAAAALDDLGSRFALAEATRQRLVGLLDAQPMPVWVRDDDLSLVSVNRAYARAVEAASDVEVVAEQVELASDEVMRQTRALAARARAAGEPRAETFHLVLAGQRRLVEITEAPFTADDQLLTVGVCVDLTRIEELEAELERHISAQAEVLERLATAIAIYAPDTRLAFFNTAFTRLWRLDSTWLAGQPTHGAVLDALRERRLLPEVADYRAFKEGELKRFISLIDATETLLHLPDGRTLRQTIAAHPHGGLIFTFEDVTDTLALERSFNTMLAVQRETLDHLHEGVAVFRADGRLGLSNPAFARIWGLAPEWLGGEPHLTEVIGALGALFEGRPDRASDWPVLRERLLALFRDRVPRGGRLERQDDTVVDYASVPLPDGAMLLTWLDVTDSVRVERALRERNEALAAADLLKSEFIASVSAEIRKPLTTVIGFSEMLAAEFVGPLTPRQLDYARGILEASHGLEGLIADILDLAAIEAGQMTLELDTVDIHPLLTAVLGLARERLREKKLSLSFDCPLDIGWLVADERRLKQVLFTLIGTAIKRAPAGGRVRVRAERRRGEIAFIIADGAFGAPPETGPGPALVERFVERHGGRIEVETRREMGSIVTVRLPAGTASG</sequence>
<keyword evidence="8" id="KW-1185">Reference proteome</keyword>
<dbReference type="SUPFAM" id="SSF47384">
    <property type="entry name" value="Homodimeric domain of signal transducing histidine kinase"/>
    <property type="match status" value="1"/>
</dbReference>
<organism evidence="7 8">
    <name type="scientific">Phaeospirillum tilakii</name>
    <dbReference type="NCBI Taxonomy" id="741673"/>
    <lineage>
        <taxon>Bacteria</taxon>
        <taxon>Pseudomonadati</taxon>
        <taxon>Pseudomonadota</taxon>
        <taxon>Alphaproteobacteria</taxon>
        <taxon>Rhodospirillales</taxon>
        <taxon>Rhodospirillaceae</taxon>
        <taxon>Phaeospirillum</taxon>
    </lineage>
</organism>
<dbReference type="InterPro" id="IPR036890">
    <property type="entry name" value="HATPase_C_sf"/>
</dbReference>
<proteinExistence type="predicted"/>
<evidence type="ECO:0000256" key="4">
    <source>
        <dbReference type="ARBA" id="ARBA00022777"/>
    </source>
</evidence>
<dbReference type="Pfam" id="PF00512">
    <property type="entry name" value="HisKA"/>
    <property type="match status" value="1"/>
</dbReference>
<feature type="chain" id="PRO_5045929887" description="histidine kinase" evidence="5">
    <location>
        <begin position="21"/>
        <end position="799"/>
    </location>
</feature>
<gene>
    <name evidence="7" type="ORF">ACFSNB_11205</name>
</gene>
<dbReference type="SUPFAM" id="SSF55874">
    <property type="entry name" value="ATPase domain of HSP90 chaperone/DNA topoisomerase II/histidine kinase"/>
    <property type="match status" value="1"/>
</dbReference>
<evidence type="ECO:0000256" key="2">
    <source>
        <dbReference type="ARBA" id="ARBA00012438"/>
    </source>
</evidence>
<feature type="domain" description="Histidine kinase" evidence="6">
    <location>
        <begin position="599"/>
        <end position="796"/>
    </location>
</feature>
<name>A0ABW5CDB7_9PROT</name>
<dbReference type="Proteomes" id="UP001597296">
    <property type="component" value="Unassembled WGS sequence"/>
</dbReference>
<dbReference type="InterPro" id="IPR003661">
    <property type="entry name" value="HisK_dim/P_dom"/>
</dbReference>
<dbReference type="Gene3D" id="3.30.565.10">
    <property type="entry name" value="Histidine kinase-like ATPase, C-terminal domain"/>
    <property type="match status" value="1"/>
</dbReference>
<evidence type="ECO:0000256" key="3">
    <source>
        <dbReference type="ARBA" id="ARBA00022679"/>
    </source>
</evidence>
<dbReference type="PANTHER" id="PTHR43047:SF63">
    <property type="entry name" value="HISTIDINE KINASE"/>
    <property type="match status" value="1"/>
</dbReference>
<evidence type="ECO:0000313" key="8">
    <source>
        <dbReference type="Proteomes" id="UP001597296"/>
    </source>
</evidence>
<dbReference type="RefSeq" id="WP_377316521.1">
    <property type="nucleotide sequence ID" value="NZ_JBHUIY010000020.1"/>
</dbReference>
<dbReference type="InterPro" id="IPR035965">
    <property type="entry name" value="PAS-like_dom_sf"/>
</dbReference>
<dbReference type="Pfam" id="PF12860">
    <property type="entry name" value="PAS_7"/>
    <property type="match status" value="2"/>
</dbReference>
<dbReference type="Gene3D" id="1.10.287.130">
    <property type="match status" value="1"/>
</dbReference>